<dbReference type="AlphaFoldDB" id="A0A246FM71"/>
<comment type="caution">
    <text evidence="1">The sequence shown here is derived from an EMBL/GenBank/DDBJ whole genome shotgun (WGS) entry which is preliminary data.</text>
</comment>
<dbReference type="EMBL" id="NIRR01000021">
    <property type="protein sequence ID" value="OWP62703.1"/>
    <property type="molecule type" value="Genomic_DNA"/>
</dbReference>
<protein>
    <submittedName>
        <fullName evidence="1">Uncharacterized protein</fullName>
    </submittedName>
</protein>
<organism evidence="1 2">
    <name type="scientific">Hymenobacter amundsenii</name>
    <dbReference type="NCBI Taxonomy" id="2006685"/>
    <lineage>
        <taxon>Bacteria</taxon>
        <taxon>Pseudomonadati</taxon>
        <taxon>Bacteroidota</taxon>
        <taxon>Cytophagia</taxon>
        <taxon>Cytophagales</taxon>
        <taxon>Hymenobacteraceae</taxon>
        <taxon>Hymenobacter</taxon>
    </lineage>
</organism>
<dbReference type="Proteomes" id="UP000197277">
    <property type="component" value="Unassembled WGS sequence"/>
</dbReference>
<evidence type="ECO:0000313" key="2">
    <source>
        <dbReference type="Proteomes" id="UP000197277"/>
    </source>
</evidence>
<accession>A0A246FM71</accession>
<gene>
    <name evidence="1" type="ORF">CDA63_13090</name>
</gene>
<name>A0A246FM71_9BACT</name>
<keyword evidence="2" id="KW-1185">Reference proteome</keyword>
<evidence type="ECO:0000313" key="1">
    <source>
        <dbReference type="EMBL" id="OWP62703.1"/>
    </source>
</evidence>
<reference evidence="1 2" key="1">
    <citation type="submission" date="2017-06" db="EMBL/GenBank/DDBJ databases">
        <title>Hymenobacter amundsenii sp. nov. isolated from regoliths in Antarctica.</title>
        <authorList>
            <person name="Sedlacek I."/>
            <person name="Kralova S."/>
            <person name="Pantucek R."/>
            <person name="Svec P."/>
            <person name="Holochova P."/>
            <person name="Stankova E."/>
            <person name="Vrbovska V."/>
            <person name="Busse H.-J."/>
        </authorList>
    </citation>
    <scope>NUCLEOTIDE SEQUENCE [LARGE SCALE GENOMIC DNA]</scope>
    <source>
        <strain evidence="1 2">CCM 8682</strain>
    </source>
</reference>
<proteinExistence type="predicted"/>
<sequence>MQPVSATISVTPIPTVTMVSATEADFNEWLQELMPGIRSALACQGFEKTRHLHAFQQYLYQRIEQPHAPRPT</sequence>